<evidence type="ECO:0000259" key="1">
    <source>
        <dbReference type="Pfam" id="PF13304"/>
    </source>
</evidence>
<dbReference type="InterPro" id="IPR051396">
    <property type="entry name" value="Bact_Antivir_Def_Nuclease"/>
</dbReference>
<dbReference type="InterPro" id="IPR027417">
    <property type="entry name" value="P-loop_NTPase"/>
</dbReference>
<comment type="caution">
    <text evidence="2">The sequence shown here is derived from an EMBL/GenBank/DDBJ whole genome shotgun (WGS) entry which is preliminary data.</text>
</comment>
<feature type="domain" description="ATPase AAA-type core" evidence="1">
    <location>
        <begin position="26"/>
        <end position="321"/>
    </location>
</feature>
<reference evidence="2 3" key="1">
    <citation type="submission" date="2022-07" db="EMBL/GenBank/DDBJ databases">
        <title>Methylomonas rivi sp. nov., Methylomonas rosea sp. nov., Methylomonas aureus sp. nov. and Methylomonas subterranea sp. nov., four novel methanotrophs isolated from a freshwater creek and the deep terrestrial subsurface.</title>
        <authorList>
            <person name="Abin C."/>
            <person name="Sankaranarayanan K."/>
            <person name="Garner C."/>
            <person name="Sindelar R."/>
            <person name="Kotary K."/>
            <person name="Garner R."/>
            <person name="Barclay S."/>
            <person name="Lawson P."/>
            <person name="Krumholz L."/>
        </authorList>
    </citation>
    <scope>NUCLEOTIDE SEQUENCE [LARGE SCALE GENOMIC DNA]</scope>
    <source>
        <strain evidence="2 3">WSC-6</strain>
    </source>
</reference>
<organism evidence="2 3">
    <name type="scientific">Methylomonas rivi</name>
    <dbReference type="NCBI Taxonomy" id="2952226"/>
    <lineage>
        <taxon>Bacteria</taxon>
        <taxon>Pseudomonadati</taxon>
        <taxon>Pseudomonadota</taxon>
        <taxon>Gammaproteobacteria</taxon>
        <taxon>Methylococcales</taxon>
        <taxon>Methylococcaceae</taxon>
        <taxon>Methylomonas</taxon>
    </lineage>
</organism>
<dbReference type="GO" id="GO:0005524">
    <property type="term" value="F:ATP binding"/>
    <property type="evidence" value="ECO:0007669"/>
    <property type="project" value="UniProtKB-KW"/>
</dbReference>
<evidence type="ECO:0000313" key="3">
    <source>
        <dbReference type="Proteomes" id="UP001524586"/>
    </source>
</evidence>
<name>A0ABT1U1G6_9GAMM</name>
<gene>
    <name evidence="2" type="ORF">NP596_04300</name>
</gene>
<accession>A0ABT1U1G6</accession>
<proteinExistence type="predicted"/>
<dbReference type="RefSeq" id="WP_256614016.1">
    <property type="nucleotide sequence ID" value="NZ_JANIBK010000013.1"/>
</dbReference>
<dbReference type="PANTHER" id="PTHR43581:SF2">
    <property type="entry name" value="EXCINUCLEASE ATPASE SUBUNIT"/>
    <property type="match status" value="1"/>
</dbReference>
<dbReference type="Gene3D" id="3.40.50.300">
    <property type="entry name" value="P-loop containing nucleotide triphosphate hydrolases"/>
    <property type="match status" value="1"/>
</dbReference>
<keyword evidence="2" id="KW-0067">ATP-binding</keyword>
<dbReference type="PANTHER" id="PTHR43581">
    <property type="entry name" value="ATP/GTP PHOSPHATASE"/>
    <property type="match status" value="1"/>
</dbReference>
<protein>
    <submittedName>
        <fullName evidence="2">ATP-binding protein</fullName>
    </submittedName>
</protein>
<dbReference type="Pfam" id="PF13304">
    <property type="entry name" value="AAA_21"/>
    <property type="match status" value="1"/>
</dbReference>
<dbReference type="EMBL" id="JANIBK010000013">
    <property type="protein sequence ID" value="MCQ8127674.1"/>
    <property type="molecule type" value="Genomic_DNA"/>
</dbReference>
<dbReference type="InterPro" id="IPR003959">
    <property type="entry name" value="ATPase_AAA_core"/>
</dbReference>
<evidence type="ECO:0000313" key="2">
    <source>
        <dbReference type="EMBL" id="MCQ8127674.1"/>
    </source>
</evidence>
<dbReference type="SUPFAM" id="SSF52540">
    <property type="entry name" value="P-loop containing nucleoside triphosphate hydrolases"/>
    <property type="match status" value="1"/>
</dbReference>
<keyword evidence="2" id="KW-0547">Nucleotide-binding</keyword>
<sequence length="394" mass="45243">MITSFKTEGLGVGFDFDIALEANKQIYCFIGKNGIGKTQLLENMAKSLIYSHAMFSENKNHKYANLFLKKHIHDKLKGYNLKLPLEVEVNKFKIKDKAHQNWGFTDFEHIPDSITQYSFVCDKPIVFIGAKNRGFSKNIDSNNIKILADKEHRFTDSFERTLSYLNGDGLEQQEIADWFASRLIINPNFVLKNQNKEQEAVTVLQLMDRLEPGLDLVNRREDGGLSLKLMFYEGQLLINNTPLDKLSTGFISIIKIFQEIIAGYSGWTDQANLNEVDGIVFIDEIEPHLHISWQTKIIGVLREFFPNTTFFISTHSPLVLSGLKNGEGYEMIRDGNFVKTKTVDNIESYFLNDIVKEFFNVDLNKEKINHVDKEKQKKAKTALLDLVNNLQEED</sequence>
<keyword evidence="3" id="KW-1185">Reference proteome</keyword>
<dbReference type="Proteomes" id="UP001524586">
    <property type="component" value="Unassembled WGS sequence"/>
</dbReference>